<sequence>MSAKSPDVWTEAKIRALGVRLDGVLAVEIVTGYRRSQAYALLRTPDVLPFRVLKIGRRYVTPTADVLRALGLEPTSAAVEVPAQNGARLADANTGPPGARAA</sequence>
<keyword evidence="2" id="KW-1185">Reference proteome</keyword>
<protein>
    <recommendedName>
        <fullName evidence="3">Helix-turn-helix domain-containing protein</fullName>
    </recommendedName>
</protein>
<evidence type="ECO:0000313" key="2">
    <source>
        <dbReference type="Proteomes" id="UP001500751"/>
    </source>
</evidence>
<gene>
    <name evidence="1" type="ORF">GCM10009839_38990</name>
</gene>
<evidence type="ECO:0000313" key="1">
    <source>
        <dbReference type="EMBL" id="GAA2034659.1"/>
    </source>
</evidence>
<proteinExistence type="predicted"/>
<dbReference type="Proteomes" id="UP001500751">
    <property type="component" value="Unassembled WGS sequence"/>
</dbReference>
<comment type="caution">
    <text evidence="1">The sequence shown here is derived from an EMBL/GenBank/DDBJ whole genome shotgun (WGS) entry which is preliminary data.</text>
</comment>
<name>A0ABP5FV48_9ACTN</name>
<evidence type="ECO:0008006" key="3">
    <source>
        <dbReference type="Google" id="ProtNLM"/>
    </source>
</evidence>
<reference evidence="2" key="1">
    <citation type="journal article" date="2019" name="Int. J. Syst. Evol. Microbiol.">
        <title>The Global Catalogue of Microorganisms (GCM) 10K type strain sequencing project: providing services to taxonomists for standard genome sequencing and annotation.</title>
        <authorList>
            <consortium name="The Broad Institute Genomics Platform"/>
            <consortium name="The Broad Institute Genome Sequencing Center for Infectious Disease"/>
            <person name="Wu L."/>
            <person name="Ma J."/>
        </authorList>
    </citation>
    <scope>NUCLEOTIDE SEQUENCE [LARGE SCALE GENOMIC DNA]</scope>
    <source>
        <strain evidence="2">JCM 16014</strain>
    </source>
</reference>
<accession>A0ABP5FV48</accession>
<dbReference type="RefSeq" id="WP_344667050.1">
    <property type="nucleotide sequence ID" value="NZ_BAAAQN010000021.1"/>
</dbReference>
<dbReference type="EMBL" id="BAAAQN010000021">
    <property type="protein sequence ID" value="GAA2034659.1"/>
    <property type="molecule type" value="Genomic_DNA"/>
</dbReference>
<organism evidence="1 2">
    <name type="scientific">Catenulispora yoronensis</name>
    <dbReference type="NCBI Taxonomy" id="450799"/>
    <lineage>
        <taxon>Bacteria</taxon>
        <taxon>Bacillati</taxon>
        <taxon>Actinomycetota</taxon>
        <taxon>Actinomycetes</taxon>
        <taxon>Catenulisporales</taxon>
        <taxon>Catenulisporaceae</taxon>
        <taxon>Catenulispora</taxon>
    </lineage>
</organism>